<organism evidence="4 5">
    <name type="scientific">Rubellimicrobium thermophilum DSM 16684</name>
    <dbReference type="NCBI Taxonomy" id="1123069"/>
    <lineage>
        <taxon>Bacteria</taxon>
        <taxon>Pseudomonadati</taxon>
        <taxon>Pseudomonadota</taxon>
        <taxon>Alphaproteobacteria</taxon>
        <taxon>Rhodobacterales</taxon>
        <taxon>Roseobacteraceae</taxon>
        <taxon>Rubellimicrobium</taxon>
    </lineage>
</organism>
<dbReference type="InterPro" id="IPR011032">
    <property type="entry name" value="GroES-like_sf"/>
</dbReference>
<reference evidence="4 5" key="1">
    <citation type="journal article" date="2013" name="Stand. Genomic Sci.">
        <title>Genome sequence of the reddish-pigmented Rubellimicrobium thermophilum type strain (DSM 16684(T)), a member of the Roseobacter clade.</title>
        <authorList>
            <person name="Fiebig A."/>
            <person name="Riedel T."/>
            <person name="Gronow S."/>
            <person name="Petersen J."/>
            <person name="Klenk H.P."/>
            <person name="Goker M."/>
        </authorList>
    </citation>
    <scope>NUCLEOTIDE SEQUENCE [LARGE SCALE GENOMIC DNA]</scope>
    <source>
        <strain evidence="4 5">DSM 16684</strain>
    </source>
</reference>
<dbReference type="OrthoDB" id="9780520at2"/>
<dbReference type="CDD" id="cd05276">
    <property type="entry name" value="p53_inducible_oxidoreductase"/>
    <property type="match status" value="1"/>
</dbReference>
<dbReference type="PANTHER" id="PTHR48106">
    <property type="entry name" value="QUINONE OXIDOREDUCTASE PIG3-RELATED"/>
    <property type="match status" value="1"/>
</dbReference>
<dbReference type="PANTHER" id="PTHR48106:SF8">
    <property type="entry name" value="OS02G0805600 PROTEIN"/>
    <property type="match status" value="1"/>
</dbReference>
<evidence type="ECO:0000256" key="1">
    <source>
        <dbReference type="ARBA" id="ARBA00022857"/>
    </source>
</evidence>
<dbReference type="GO" id="GO:0008289">
    <property type="term" value="F:lipid binding"/>
    <property type="evidence" value="ECO:0007669"/>
    <property type="project" value="InterPro"/>
</dbReference>
<dbReference type="SUPFAM" id="SSF50129">
    <property type="entry name" value="GroES-like"/>
    <property type="match status" value="1"/>
</dbReference>
<dbReference type="GO" id="GO:0070402">
    <property type="term" value="F:NADPH binding"/>
    <property type="evidence" value="ECO:0007669"/>
    <property type="project" value="TreeGrafter"/>
</dbReference>
<name>S9QS46_9RHOB</name>
<dbReference type="Pfam" id="PF08240">
    <property type="entry name" value="ADH_N"/>
    <property type="match status" value="1"/>
</dbReference>
<dbReference type="HOGENOM" id="CLU_477242_0_0_5"/>
<dbReference type="InterPro" id="IPR013718">
    <property type="entry name" value="COQ9_C"/>
</dbReference>
<dbReference type="InterPro" id="IPR014189">
    <property type="entry name" value="Quinone_OxRdtase_PIG3"/>
</dbReference>
<accession>S9QS46</accession>
<evidence type="ECO:0000256" key="2">
    <source>
        <dbReference type="ARBA" id="ARBA00023002"/>
    </source>
</evidence>
<proteinExistence type="predicted"/>
<dbReference type="Gene3D" id="3.90.180.10">
    <property type="entry name" value="Medium-chain alcohol dehydrogenases, catalytic domain"/>
    <property type="match status" value="1"/>
</dbReference>
<dbReference type="GO" id="GO:0016651">
    <property type="term" value="F:oxidoreductase activity, acting on NAD(P)H"/>
    <property type="evidence" value="ECO:0007669"/>
    <property type="project" value="TreeGrafter"/>
</dbReference>
<gene>
    <name evidence="4" type="ORF">ruthe_02418</name>
</gene>
<dbReference type="GO" id="GO:0006744">
    <property type="term" value="P:ubiquinone biosynthetic process"/>
    <property type="evidence" value="ECO:0007669"/>
    <property type="project" value="InterPro"/>
</dbReference>
<dbReference type="NCBIfam" id="TIGR02824">
    <property type="entry name" value="quinone_pig3"/>
    <property type="match status" value="1"/>
</dbReference>
<dbReference type="Proteomes" id="UP000015346">
    <property type="component" value="Unassembled WGS sequence"/>
</dbReference>
<dbReference type="InterPro" id="IPR036291">
    <property type="entry name" value="NAD(P)-bd_dom_sf"/>
</dbReference>
<dbReference type="InterPro" id="IPR013154">
    <property type="entry name" value="ADH-like_N"/>
</dbReference>
<dbReference type="InterPro" id="IPR020843">
    <property type="entry name" value="ER"/>
</dbReference>
<evidence type="ECO:0000259" key="3">
    <source>
        <dbReference type="SMART" id="SM00829"/>
    </source>
</evidence>
<evidence type="ECO:0000313" key="4">
    <source>
        <dbReference type="EMBL" id="EPX84206.1"/>
    </source>
</evidence>
<dbReference type="Pfam" id="PF08511">
    <property type="entry name" value="COQ9"/>
    <property type="match status" value="1"/>
</dbReference>
<sequence>MTEDEEFRGDPTRRALLRAILPHVPFDGWSDKAFRQAARDAELTLGEARGACPGGAVDLAADWHREGDRAMLAALAGADLSGMRMRDRIAHAVKARLAATEDREVLRRSVALFALPQNAVLGARLLWETADAIWTALGDSSRDGNWYTKRATLSAVLGSAVLYRLGDDSPGLEHSRAFVDRRIDEVMAFEKWKAGASANPALRPLAAPLGWILGRIRAPQPPLDLPGGNAGGDAGNVRQATGTAGILVMRAVAIARPGGPDVLVCQERPIPEPGPGELRLRLAYAGVNRPDLLQRAGLYAPPPGASDLPGRRGAGYVDALGPGVAGFAPGDAVCALLPGGGYAEHAVVPAAHCLPVPAGMTLREAACLPEALFTVWSNVFLQAGLRGGERLLVHGGASGIGTTAIQLARAFGVRVFATAAGPERVAACERLGAERGIDRHQEDFVAILREAGGADVVLCMVGGAYLGRNLLAMAEGGRLVQIAHLQGARAECDLGLVMRRRLTITGSTLRPRSVAEKAAIAASLRREVWPLLDQGRLAPVIAAELPLDQAAEAHRRLEAGGVIGKLVLRIA</sequence>
<evidence type="ECO:0000313" key="5">
    <source>
        <dbReference type="Proteomes" id="UP000015346"/>
    </source>
</evidence>
<comment type="caution">
    <text evidence="4">The sequence shown here is derived from an EMBL/GenBank/DDBJ whole genome shotgun (WGS) entry which is preliminary data.</text>
</comment>
<dbReference type="Gene3D" id="3.40.50.720">
    <property type="entry name" value="NAD(P)-binding Rossmann-like Domain"/>
    <property type="match status" value="1"/>
</dbReference>
<keyword evidence="1" id="KW-0521">NADP</keyword>
<dbReference type="EMBL" id="AOLV01000028">
    <property type="protein sequence ID" value="EPX84206.1"/>
    <property type="molecule type" value="Genomic_DNA"/>
</dbReference>
<protein>
    <submittedName>
        <fullName evidence="4">RpsU-divergently transcribed protein</fullName>
    </submittedName>
</protein>
<dbReference type="InterPro" id="IPR012762">
    <property type="entry name" value="Ubiq_biosynth_COQ9"/>
</dbReference>
<dbReference type="Pfam" id="PF13602">
    <property type="entry name" value="ADH_zinc_N_2"/>
    <property type="match status" value="1"/>
</dbReference>
<dbReference type="NCBIfam" id="TIGR02396">
    <property type="entry name" value="diverge_rpsU"/>
    <property type="match status" value="1"/>
</dbReference>
<dbReference type="PATRIC" id="fig|1123069.3.peg.2396"/>
<dbReference type="Gene3D" id="1.10.357.10">
    <property type="entry name" value="Tetracycline Repressor, domain 2"/>
    <property type="match status" value="1"/>
</dbReference>
<keyword evidence="2" id="KW-0560">Oxidoreductase</keyword>
<dbReference type="AlphaFoldDB" id="S9QS46"/>
<dbReference type="SMART" id="SM00829">
    <property type="entry name" value="PKS_ER"/>
    <property type="match status" value="1"/>
</dbReference>
<keyword evidence="5" id="KW-1185">Reference proteome</keyword>
<dbReference type="STRING" id="1123069.ruthe_02418"/>
<dbReference type="SUPFAM" id="SSF51735">
    <property type="entry name" value="NAD(P)-binding Rossmann-fold domains"/>
    <property type="match status" value="1"/>
</dbReference>
<feature type="domain" description="Enoyl reductase (ER)" evidence="3">
    <location>
        <begin position="258"/>
        <end position="568"/>
    </location>
</feature>